<keyword evidence="3" id="KW-1185">Reference proteome</keyword>
<protein>
    <submittedName>
        <fullName evidence="2">FeS cluster assembly protein SufB</fullName>
    </submittedName>
</protein>
<dbReference type="Proteomes" id="UP000406184">
    <property type="component" value="Unassembled WGS sequence"/>
</dbReference>
<dbReference type="AlphaFoldDB" id="A0A564TD03"/>
<dbReference type="InterPro" id="IPR055346">
    <property type="entry name" value="Fe-S_cluster_assembly_SufBD"/>
</dbReference>
<dbReference type="PANTHER" id="PTHR43575:SF1">
    <property type="entry name" value="PROTEIN ABCI7, CHLOROPLASTIC"/>
    <property type="match status" value="1"/>
</dbReference>
<dbReference type="GO" id="GO:0016226">
    <property type="term" value="P:iron-sulfur cluster assembly"/>
    <property type="evidence" value="ECO:0007669"/>
    <property type="project" value="InterPro"/>
</dbReference>
<organism evidence="2 3">
    <name type="scientific">Faecalibacterium prausnitzii</name>
    <dbReference type="NCBI Taxonomy" id="853"/>
    <lineage>
        <taxon>Bacteria</taxon>
        <taxon>Bacillati</taxon>
        <taxon>Bacillota</taxon>
        <taxon>Clostridia</taxon>
        <taxon>Eubacteriales</taxon>
        <taxon>Oscillospiraceae</taxon>
        <taxon>Faecalibacterium</taxon>
    </lineage>
</organism>
<evidence type="ECO:0000313" key="3">
    <source>
        <dbReference type="Proteomes" id="UP000406184"/>
    </source>
</evidence>
<evidence type="ECO:0000313" key="2">
    <source>
        <dbReference type="EMBL" id="VUX04959.1"/>
    </source>
</evidence>
<accession>A0A564TD03</accession>
<dbReference type="InterPro" id="IPR037284">
    <property type="entry name" value="SUF_FeS_clus_asmbl_SufBD_sf"/>
</dbReference>
<dbReference type="InterPro" id="IPR000825">
    <property type="entry name" value="SUF_FeS_clus_asmbl_SufBD_core"/>
</dbReference>
<reference evidence="2 3" key="1">
    <citation type="submission" date="2019-07" db="EMBL/GenBank/DDBJ databases">
        <authorList>
            <person name="Hibberd C M."/>
            <person name="Gehrig L. J."/>
            <person name="Chang H.-W."/>
            <person name="Venkatesh S."/>
        </authorList>
    </citation>
    <scope>NUCLEOTIDE SEQUENCE [LARGE SCALE GENOMIC DNA]</scope>
    <source>
        <strain evidence="2">Faecalibacterium_prausnitzii_JG_BgPS064</strain>
    </source>
</reference>
<evidence type="ECO:0000259" key="1">
    <source>
        <dbReference type="Pfam" id="PF01458"/>
    </source>
</evidence>
<sequence>MNDLNMNRLPVATWNQCGVNSAPKAAALPELSGNFWGEVNFAYILPAGVGEAESDFSAFAESGMGAETDAYIAENATVRHALTVAEGVTVAEPVILEVTLDAAHPTALTSLSVDAKAGSSLTIVQVLRGDAEHGAAASLTRIRAGENAQVRLVQIQLLGDNARRWNAAAVEEGRNARVEQVRIELGGILSACGTRAALSAAKSEYDLDAVYFGSGSALLDYNDVSVHTAKDTMCEMHTAGVLTGHADKILRGTIDFRRGAKRGIGHESEDVLLFSTDARNRTAPLILCGEEEVEGQHAASIGRLDEEKLYYLRSRGLSEAQARRLMVDARFAPALDKIPLETLRDEVRAEAARRLDNDAE</sequence>
<feature type="domain" description="SUF system FeS cluster assembly SufBD core" evidence="1">
    <location>
        <begin position="105"/>
        <end position="329"/>
    </location>
</feature>
<dbReference type="RefSeq" id="WP_158398594.1">
    <property type="nucleotide sequence ID" value="NZ_CABHMY010000092.1"/>
</dbReference>
<dbReference type="SUPFAM" id="SSF101960">
    <property type="entry name" value="Stabilizer of iron transporter SufD"/>
    <property type="match status" value="1"/>
</dbReference>
<proteinExistence type="predicted"/>
<dbReference type="EMBL" id="CABHMY010000092">
    <property type="protein sequence ID" value="VUX04959.1"/>
    <property type="molecule type" value="Genomic_DNA"/>
</dbReference>
<dbReference type="Pfam" id="PF01458">
    <property type="entry name" value="SUFBD_core"/>
    <property type="match status" value="1"/>
</dbReference>
<gene>
    <name evidence="2" type="primary">sufB_2</name>
    <name evidence="2" type="ORF">FPPS064S07_02645</name>
</gene>
<name>A0A564TD03_9FIRM</name>
<dbReference type="PANTHER" id="PTHR43575">
    <property type="entry name" value="PROTEIN ABCI7, CHLOROPLASTIC"/>
    <property type="match status" value="1"/>
</dbReference>